<dbReference type="AlphaFoldDB" id="A0A1C5JVX2"/>
<sequence>MRLSPVSLDAALPAGFRVRGCAEPGWPPSEYGGGPPARRWCPEAADVAYTGTPAAIIWHFTRED</sequence>
<evidence type="ECO:0000313" key="2">
    <source>
        <dbReference type="Proteomes" id="UP000198221"/>
    </source>
</evidence>
<proteinExistence type="predicted"/>
<accession>A0A1C5JVX2</accession>
<dbReference type="Proteomes" id="UP000198221">
    <property type="component" value="Chromosome I"/>
</dbReference>
<keyword evidence="2" id="KW-1185">Reference proteome</keyword>
<gene>
    <name evidence="1" type="ORF">GA0070613_5523</name>
</gene>
<dbReference type="RefSeq" id="WP_089014866.1">
    <property type="nucleotide sequence ID" value="NZ_LT607754.1"/>
</dbReference>
<name>A0A1C5JVX2_9ACTN</name>
<evidence type="ECO:0000313" key="1">
    <source>
        <dbReference type="EMBL" id="SCG74389.1"/>
    </source>
</evidence>
<organism evidence="1 2">
    <name type="scientific">Micromonospora inositola</name>
    <dbReference type="NCBI Taxonomy" id="47865"/>
    <lineage>
        <taxon>Bacteria</taxon>
        <taxon>Bacillati</taxon>
        <taxon>Actinomycetota</taxon>
        <taxon>Actinomycetes</taxon>
        <taxon>Micromonosporales</taxon>
        <taxon>Micromonosporaceae</taxon>
        <taxon>Micromonospora</taxon>
    </lineage>
</organism>
<reference evidence="2" key="1">
    <citation type="submission" date="2016-06" db="EMBL/GenBank/DDBJ databases">
        <authorList>
            <person name="Varghese N."/>
            <person name="Submissions Spin"/>
        </authorList>
    </citation>
    <scope>NUCLEOTIDE SEQUENCE [LARGE SCALE GENOMIC DNA]</scope>
    <source>
        <strain evidence="2">DSM 43819</strain>
    </source>
</reference>
<dbReference type="OrthoDB" id="9805171at2"/>
<dbReference type="EMBL" id="LT607754">
    <property type="protein sequence ID" value="SCG74389.1"/>
    <property type="molecule type" value="Genomic_DNA"/>
</dbReference>
<protein>
    <submittedName>
        <fullName evidence="1">Uncharacterized protein</fullName>
    </submittedName>
</protein>